<protein>
    <submittedName>
        <fullName evidence="2">Cupin domain-containing protein</fullName>
    </submittedName>
</protein>
<accession>A0ABW9G0Z1</accession>
<proteinExistence type="predicted"/>
<evidence type="ECO:0000313" key="2">
    <source>
        <dbReference type="EMBL" id="MFM2483491.1"/>
    </source>
</evidence>
<name>A0ABW9G0Z1_9GAMM</name>
<dbReference type="InterPro" id="IPR052535">
    <property type="entry name" value="Bacilysin_H2HPP_isomerase"/>
</dbReference>
<feature type="domain" description="Cupin type-2" evidence="1">
    <location>
        <begin position="6"/>
        <end position="70"/>
    </location>
</feature>
<keyword evidence="3" id="KW-1185">Reference proteome</keyword>
<dbReference type="PANTHER" id="PTHR40112">
    <property type="entry name" value="H2HPP ISOMERASE"/>
    <property type="match status" value="1"/>
</dbReference>
<dbReference type="Pfam" id="PF07883">
    <property type="entry name" value="Cupin_2"/>
    <property type="match status" value="1"/>
</dbReference>
<dbReference type="SUPFAM" id="SSF51182">
    <property type="entry name" value="RmlC-like cupins"/>
    <property type="match status" value="1"/>
</dbReference>
<sequence length="79" mass="8971">MIVFKYERGEKTDHSHPVEQMGYVLSGKASLFIEDQEYSLKVGDAYYIPGGARHGFNVNSEEGLELIEVYTPPKPENTY</sequence>
<dbReference type="EMBL" id="JBEQCT010000001">
    <property type="protein sequence ID" value="MFM2483491.1"/>
    <property type="molecule type" value="Genomic_DNA"/>
</dbReference>
<dbReference type="InterPro" id="IPR011051">
    <property type="entry name" value="RmlC_Cupin_sf"/>
</dbReference>
<dbReference type="Gene3D" id="2.60.120.10">
    <property type="entry name" value="Jelly Rolls"/>
    <property type="match status" value="1"/>
</dbReference>
<evidence type="ECO:0000313" key="3">
    <source>
        <dbReference type="Proteomes" id="UP001629953"/>
    </source>
</evidence>
<dbReference type="InterPro" id="IPR013096">
    <property type="entry name" value="Cupin_2"/>
</dbReference>
<dbReference type="RefSeq" id="WP_408621604.1">
    <property type="nucleotide sequence ID" value="NZ_JBEQCT010000001.1"/>
</dbReference>
<organism evidence="2 3">
    <name type="scientific">Celerinatantimonas yamalensis</name>
    <dbReference type="NCBI Taxonomy" id="559956"/>
    <lineage>
        <taxon>Bacteria</taxon>
        <taxon>Pseudomonadati</taxon>
        <taxon>Pseudomonadota</taxon>
        <taxon>Gammaproteobacteria</taxon>
        <taxon>Celerinatantimonadaceae</taxon>
        <taxon>Celerinatantimonas</taxon>
    </lineage>
</organism>
<comment type="caution">
    <text evidence="2">The sequence shown here is derived from an EMBL/GenBank/DDBJ whole genome shotgun (WGS) entry which is preliminary data.</text>
</comment>
<reference evidence="2 3" key="1">
    <citation type="journal article" date="2013" name="Int. J. Syst. Evol. Microbiol.">
        <title>Celerinatantimonas yamalensis sp. nov., a cold-adapted diazotrophic bacterium from a cold permafrost brine.</title>
        <authorList>
            <person name="Shcherbakova V."/>
            <person name="Chuvilskaya N."/>
            <person name="Rivkina E."/>
            <person name="Demidov N."/>
            <person name="Uchaeva V."/>
            <person name="Suetin S."/>
            <person name="Suzina N."/>
            <person name="Gilichinsky D."/>
        </authorList>
    </citation>
    <scope>NUCLEOTIDE SEQUENCE [LARGE SCALE GENOMIC DNA]</scope>
    <source>
        <strain evidence="2 3">C7</strain>
    </source>
</reference>
<dbReference type="PANTHER" id="PTHR40112:SF1">
    <property type="entry name" value="H2HPP ISOMERASE"/>
    <property type="match status" value="1"/>
</dbReference>
<dbReference type="Proteomes" id="UP001629953">
    <property type="component" value="Unassembled WGS sequence"/>
</dbReference>
<evidence type="ECO:0000259" key="1">
    <source>
        <dbReference type="Pfam" id="PF07883"/>
    </source>
</evidence>
<dbReference type="InterPro" id="IPR014710">
    <property type="entry name" value="RmlC-like_jellyroll"/>
</dbReference>
<gene>
    <name evidence="2" type="ORF">ABUE30_00060</name>
</gene>